<sequence>MTIDLDWLNRIGIILNFLAGFMLAPNVLGTKMLEKFEEVIDDFSNSLNSKIQKKFKRFLNSGTIQGNTAKITAYLFILFMWFFLTLLVIVLPFLETENLLQVIGRIVFIFCIITFTLSLTYLSIPTVLSDIVKALDELTKQPDSSIRVLGFWGIIFFIIGNLFQFIASFK</sequence>
<protein>
    <submittedName>
        <fullName evidence="2">Uncharacterized protein</fullName>
    </submittedName>
</protein>
<gene>
    <name evidence="2" type="ORF">H6G14_31125</name>
</gene>
<keyword evidence="3" id="KW-1185">Reference proteome</keyword>
<evidence type="ECO:0000313" key="3">
    <source>
        <dbReference type="Proteomes" id="UP000621307"/>
    </source>
</evidence>
<feature type="transmembrane region" description="Helical" evidence="1">
    <location>
        <begin position="7"/>
        <end position="28"/>
    </location>
</feature>
<organism evidence="2 3">
    <name type="scientific">Nostoc parmelioides FACHB-3921</name>
    <dbReference type="NCBI Taxonomy" id="2692909"/>
    <lineage>
        <taxon>Bacteria</taxon>
        <taxon>Bacillati</taxon>
        <taxon>Cyanobacteriota</taxon>
        <taxon>Cyanophyceae</taxon>
        <taxon>Nostocales</taxon>
        <taxon>Nostocaceae</taxon>
        <taxon>Nostoc</taxon>
    </lineage>
</organism>
<keyword evidence="1" id="KW-0472">Membrane</keyword>
<reference evidence="2 3" key="1">
    <citation type="journal article" date="2020" name="ISME J.">
        <title>Comparative genomics reveals insights into cyanobacterial evolution and habitat adaptation.</title>
        <authorList>
            <person name="Chen M.Y."/>
            <person name="Teng W.K."/>
            <person name="Zhao L."/>
            <person name="Hu C.X."/>
            <person name="Zhou Y.K."/>
            <person name="Han B.P."/>
            <person name="Song L.R."/>
            <person name="Shu W.S."/>
        </authorList>
    </citation>
    <scope>NUCLEOTIDE SEQUENCE [LARGE SCALE GENOMIC DNA]</scope>
    <source>
        <strain evidence="2 3">FACHB-3921</strain>
    </source>
</reference>
<name>A0ABR8BNW8_9NOSO</name>
<comment type="caution">
    <text evidence="2">The sequence shown here is derived from an EMBL/GenBank/DDBJ whole genome shotgun (WGS) entry which is preliminary data.</text>
</comment>
<evidence type="ECO:0000313" key="2">
    <source>
        <dbReference type="EMBL" id="MBD2255648.1"/>
    </source>
</evidence>
<dbReference type="Proteomes" id="UP000621307">
    <property type="component" value="Unassembled WGS sequence"/>
</dbReference>
<evidence type="ECO:0000256" key="1">
    <source>
        <dbReference type="SAM" id="Phobius"/>
    </source>
</evidence>
<feature type="transmembrane region" description="Helical" evidence="1">
    <location>
        <begin position="106"/>
        <end position="128"/>
    </location>
</feature>
<feature type="transmembrane region" description="Helical" evidence="1">
    <location>
        <begin position="148"/>
        <end position="169"/>
    </location>
</feature>
<keyword evidence="1" id="KW-0812">Transmembrane</keyword>
<dbReference type="RefSeq" id="WP_190572677.1">
    <property type="nucleotide sequence ID" value="NZ_JACJQL010000112.1"/>
</dbReference>
<feature type="transmembrane region" description="Helical" evidence="1">
    <location>
        <begin position="71"/>
        <end position="94"/>
    </location>
</feature>
<keyword evidence="1" id="KW-1133">Transmembrane helix</keyword>
<dbReference type="EMBL" id="JACJQL010000112">
    <property type="protein sequence ID" value="MBD2255648.1"/>
    <property type="molecule type" value="Genomic_DNA"/>
</dbReference>
<proteinExistence type="predicted"/>
<accession>A0ABR8BNW8</accession>